<dbReference type="Gene3D" id="3.30.70.270">
    <property type="match status" value="1"/>
</dbReference>
<protein>
    <submittedName>
        <fullName evidence="2">Retrovirus-related Pol polyprotein from transposon opus</fullName>
    </submittedName>
</protein>
<reference evidence="2" key="2">
    <citation type="journal article" date="2024" name="Plant">
        <title>Genomic evolution and insights into agronomic trait innovations of Sesamum species.</title>
        <authorList>
            <person name="Miao H."/>
            <person name="Wang L."/>
            <person name="Qu L."/>
            <person name="Liu H."/>
            <person name="Sun Y."/>
            <person name="Le M."/>
            <person name="Wang Q."/>
            <person name="Wei S."/>
            <person name="Zheng Y."/>
            <person name="Lin W."/>
            <person name="Duan Y."/>
            <person name="Cao H."/>
            <person name="Xiong S."/>
            <person name="Wang X."/>
            <person name="Wei L."/>
            <person name="Li C."/>
            <person name="Ma Q."/>
            <person name="Ju M."/>
            <person name="Zhao R."/>
            <person name="Li G."/>
            <person name="Mu C."/>
            <person name="Tian Q."/>
            <person name="Mei H."/>
            <person name="Zhang T."/>
            <person name="Gao T."/>
            <person name="Zhang H."/>
        </authorList>
    </citation>
    <scope>NUCLEOTIDE SEQUENCE</scope>
    <source>
        <strain evidence="2">G02</strain>
    </source>
</reference>
<dbReference type="InterPro" id="IPR053134">
    <property type="entry name" value="RNA-dir_DNA_polymerase"/>
</dbReference>
<dbReference type="Gene3D" id="3.10.10.10">
    <property type="entry name" value="HIV Type 1 Reverse Transcriptase, subunit A, domain 1"/>
    <property type="match status" value="1"/>
</dbReference>
<dbReference type="CDD" id="cd01647">
    <property type="entry name" value="RT_LTR"/>
    <property type="match status" value="1"/>
</dbReference>
<dbReference type="EMBL" id="JACGWJ010000020">
    <property type="protein sequence ID" value="KAL0340291.1"/>
    <property type="molecule type" value="Genomic_DNA"/>
</dbReference>
<gene>
    <name evidence="2" type="ORF">Sradi_4545900</name>
</gene>
<dbReference type="PANTHER" id="PTHR24559">
    <property type="entry name" value="TRANSPOSON TY3-I GAG-POL POLYPROTEIN"/>
    <property type="match status" value="1"/>
</dbReference>
<comment type="caution">
    <text evidence="2">The sequence shown here is derived from an EMBL/GenBank/DDBJ whole genome shotgun (WGS) entry which is preliminary data.</text>
</comment>
<feature type="domain" description="Reverse transcriptase" evidence="1">
    <location>
        <begin position="35"/>
        <end position="151"/>
    </location>
</feature>
<evidence type="ECO:0000259" key="1">
    <source>
        <dbReference type="Pfam" id="PF00078"/>
    </source>
</evidence>
<evidence type="ECO:0000313" key="2">
    <source>
        <dbReference type="EMBL" id="KAL0340291.1"/>
    </source>
</evidence>
<dbReference type="InterPro" id="IPR000477">
    <property type="entry name" value="RT_dom"/>
</dbReference>
<organism evidence="2">
    <name type="scientific">Sesamum radiatum</name>
    <name type="common">Black benniseed</name>
    <dbReference type="NCBI Taxonomy" id="300843"/>
    <lineage>
        <taxon>Eukaryota</taxon>
        <taxon>Viridiplantae</taxon>
        <taxon>Streptophyta</taxon>
        <taxon>Embryophyta</taxon>
        <taxon>Tracheophyta</taxon>
        <taxon>Spermatophyta</taxon>
        <taxon>Magnoliopsida</taxon>
        <taxon>eudicotyledons</taxon>
        <taxon>Gunneridae</taxon>
        <taxon>Pentapetalae</taxon>
        <taxon>asterids</taxon>
        <taxon>lamiids</taxon>
        <taxon>Lamiales</taxon>
        <taxon>Pedaliaceae</taxon>
        <taxon>Sesamum</taxon>
    </lineage>
</organism>
<dbReference type="InterPro" id="IPR043128">
    <property type="entry name" value="Rev_trsase/Diguanyl_cyclase"/>
</dbReference>
<name>A0AAW2NA16_SESRA</name>
<dbReference type="InterPro" id="IPR043502">
    <property type="entry name" value="DNA/RNA_pol_sf"/>
</dbReference>
<dbReference type="AlphaFoldDB" id="A0AAW2NA16"/>
<sequence>MECNKIIEEEVEKLLRAGYVAEVKHTEWLSNVVVVPKTTGKWRMCTDFTDLNKACPKDPYPLPQIDLLVDSTAGCALFSMMDAYQGYHQIFMAEEDRDKNSFITKNGIYCYNVMPFGLKNAGATYQRLVNKMFKDLIGKTIEVYIDDMLVKTIEVYIDDMQGLRIKGFLLDFLPIF</sequence>
<accession>A0AAW2NA16</accession>
<dbReference type="Pfam" id="PF00078">
    <property type="entry name" value="RVT_1"/>
    <property type="match status" value="1"/>
</dbReference>
<dbReference type="PANTHER" id="PTHR24559:SF431">
    <property type="entry name" value="RNA-DIRECTED DNA POLYMERASE HOMOLOG"/>
    <property type="match status" value="1"/>
</dbReference>
<proteinExistence type="predicted"/>
<dbReference type="SUPFAM" id="SSF56672">
    <property type="entry name" value="DNA/RNA polymerases"/>
    <property type="match status" value="1"/>
</dbReference>
<reference evidence="2" key="1">
    <citation type="submission" date="2020-06" db="EMBL/GenBank/DDBJ databases">
        <authorList>
            <person name="Li T."/>
            <person name="Hu X."/>
            <person name="Zhang T."/>
            <person name="Song X."/>
            <person name="Zhang H."/>
            <person name="Dai N."/>
            <person name="Sheng W."/>
            <person name="Hou X."/>
            <person name="Wei L."/>
        </authorList>
    </citation>
    <scope>NUCLEOTIDE SEQUENCE</scope>
    <source>
        <strain evidence="2">G02</strain>
        <tissue evidence="2">Leaf</tissue>
    </source>
</reference>